<comment type="similarity">
    <text evidence="1">Belongs to the bactofilin family.</text>
</comment>
<evidence type="ECO:0000256" key="1">
    <source>
        <dbReference type="ARBA" id="ARBA00044755"/>
    </source>
</evidence>
<dbReference type="InterPro" id="IPR007607">
    <property type="entry name" value="BacA/B"/>
</dbReference>
<dbReference type="PANTHER" id="PTHR35024">
    <property type="entry name" value="HYPOTHETICAL CYTOSOLIC PROTEIN"/>
    <property type="match status" value="1"/>
</dbReference>
<dbReference type="AlphaFoldDB" id="A0A6I6ESC7"/>
<dbReference type="PANTHER" id="PTHR35024:SF4">
    <property type="entry name" value="POLYMER-FORMING CYTOSKELETAL PROTEIN"/>
    <property type="match status" value="1"/>
</dbReference>
<gene>
    <name evidence="2" type="ORF">GOM49_17760</name>
</gene>
<evidence type="ECO:0008006" key="4">
    <source>
        <dbReference type="Google" id="ProtNLM"/>
    </source>
</evidence>
<sequence length="150" mass="16314">MAFYSKKEKQSDIVQDKSVYTIIGIDTEMEGIINSNGIIKVDGKYKGDICTKSDIIIGENGQVIGNIKANMISIAGKVEGNIIAYKLLEIEATGSLIGDILVKNICIQEGALFKGRSTMLTEVEDVGTEVDTGMLNETKLEEEEGSYLLE</sequence>
<evidence type="ECO:0000313" key="2">
    <source>
        <dbReference type="EMBL" id="QGU96682.1"/>
    </source>
</evidence>
<reference evidence="2 3" key="1">
    <citation type="submission" date="2019-12" db="EMBL/GenBank/DDBJ databases">
        <title>Genome sequenceing of Clostridium bovifaecis.</title>
        <authorList>
            <person name="Yao Y."/>
        </authorList>
    </citation>
    <scope>NUCLEOTIDE SEQUENCE [LARGE SCALE GENOMIC DNA]</scope>
    <source>
        <strain evidence="2 3">BXX</strain>
    </source>
</reference>
<name>A0A6I6ESC7_9CLOT</name>
<evidence type="ECO:0000313" key="3">
    <source>
        <dbReference type="Proteomes" id="UP000422764"/>
    </source>
</evidence>
<accession>A0A6I6ESC7</accession>
<organism evidence="2 3">
    <name type="scientific">Clostridium bovifaecis</name>
    <dbReference type="NCBI Taxonomy" id="2184719"/>
    <lineage>
        <taxon>Bacteria</taxon>
        <taxon>Bacillati</taxon>
        <taxon>Bacillota</taxon>
        <taxon>Clostridia</taxon>
        <taxon>Eubacteriales</taxon>
        <taxon>Clostridiaceae</taxon>
        <taxon>Clostridium</taxon>
    </lineage>
</organism>
<dbReference type="Proteomes" id="UP000422764">
    <property type="component" value="Chromosome"/>
</dbReference>
<dbReference type="EMBL" id="CP046522">
    <property type="protein sequence ID" value="QGU96682.1"/>
    <property type="molecule type" value="Genomic_DNA"/>
</dbReference>
<proteinExistence type="inferred from homology"/>
<keyword evidence="3" id="KW-1185">Reference proteome</keyword>
<protein>
    <recommendedName>
        <fullName evidence="4">Polymer-forming cytoskeletal protein</fullName>
    </recommendedName>
</protein>
<dbReference type="Pfam" id="PF04519">
    <property type="entry name" value="Bactofilin"/>
    <property type="match status" value="1"/>
</dbReference>